<feature type="transmembrane region" description="Helical" evidence="5">
    <location>
        <begin position="276"/>
        <end position="295"/>
    </location>
</feature>
<evidence type="ECO:0000259" key="7">
    <source>
        <dbReference type="Pfam" id="PF02931"/>
    </source>
</evidence>
<dbReference type="SUPFAM" id="SSF63712">
    <property type="entry name" value="Nicotinic receptor ligand binding domain-like"/>
    <property type="match status" value="1"/>
</dbReference>
<gene>
    <name evidence="10" type="primary">LOC106117484</name>
    <name evidence="8" type="ORF">RR46_10549</name>
</gene>
<feature type="domain" description="Neurotransmitter-gated ion-channel ligand-binding" evidence="7">
    <location>
        <begin position="37"/>
        <end position="243"/>
    </location>
</feature>
<dbReference type="Proteomes" id="UP000694872">
    <property type="component" value="Unplaced"/>
</dbReference>
<dbReference type="PANTHER" id="PTHR18945">
    <property type="entry name" value="NEUROTRANSMITTER GATED ION CHANNEL"/>
    <property type="match status" value="1"/>
</dbReference>
<dbReference type="InterPro" id="IPR036719">
    <property type="entry name" value="Neuro-gated_channel_TM_sf"/>
</dbReference>
<dbReference type="SUPFAM" id="SSF90112">
    <property type="entry name" value="Neurotransmitter-gated ion-channel transmembrane pore"/>
    <property type="match status" value="1"/>
</dbReference>
<keyword evidence="6" id="KW-0732">Signal</keyword>
<dbReference type="Proteomes" id="UP000053268">
    <property type="component" value="Unassembled WGS sequence"/>
</dbReference>
<dbReference type="FunFam" id="2.70.170.10:FF:000028">
    <property type="entry name" value="AcetylCholine Receptor"/>
    <property type="match status" value="1"/>
</dbReference>
<dbReference type="Gene3D" id="1.20.58.390">
    <property type="entry name" value="Neurotransmitter-gated ion-channel transmembrane domain"/>
    <property type="match status" value="1"/>
</dbReference>
<organism evidence="8 9">
    <name type="scientific">Papilio xuthus</name>
    <name type="common">Asian swallowtail butterfly</name>
    <dbReference type="NCBI Taxonomy" id="66420"/>
    <lineage>
        <taxon>Eukaryota</taxon>
        <taxon>Metazoa</taxon>
        <taxon>Ecdysozoa</taxon>
        <taxon>Arthropoda</taxon>
        <taxon>Hexapoda</taxon>
        <taxon>Insecta</taxon>
        <taxon>Pterygota</taxon>
        <taxon>Neoptera</taxon>
        <taxon>Endopterygota</taxon>
        <taxon>Lepidoptera</taxon>
        <taxon>Glossata</taxon>
        <taxon>Ditrysia</taxon>
        <taxon>Papilionoidea</taxon>
        <taxon>Papilionidae</taxon>
        <taxon>Papilioninae</taxon>
        <taxon>Papilio</taxon>
    </lineage>
</organism>
<dbReference type="PRINTS" id="PR00252">
    <property type="entry name" value="NRIONCHANNEL"/>
</dbReference>
<dbReference type="Gene3D" id="2.70.170.10">
    <property type="entry name" value="Neurotransmitter-gated ion-channel ligand-binding domain"/>
    <property type="match status" value="1"/>
</dbReference>
<evidence type="ECO:0000313" key="9">
    <source>
        <dbReference type="Proteomes" id="UP000053268"/>
    </source>
</evidence>
<feature type="signal peptide" evidence="6">
    <location>
        <begin position="1"/>
        <end position="21"/>
    </location>
</feature>
<proteinExistence type="predicted"/>
<keyword evidence="9" id="KW-1185">Reference proteome</keyword>
<dbReference type="OrthoDB" id="410315at2759"/>
<dbReference type="CTD" id="24596487"/>
<feature type="transmembrane region" description="Helical" evidence="5">
    <location>
        <begin position="244"/>
        <end position="264"/>
    </location>
</feature>
<evidence type="ECO:0000256" key="1">
    <source>
        <dbReference type="ARBA" id="ARBA00004141"/>
    </source>
</evidence>
<sequence length="424" mass="48273">MFSLRNHSLFLLFFYSICCYADDTCPSERDQPLHDEAKLHKDLLCAYNVDNRPVTDHKKTVTVKLRVVLKYISFDSLEETFTLHSWMALTWKDEYLKWTPSNYGGIKEIQIESHEIWTPRLALFNADASLYQSDNIYTTCLLDSDGAVTCVPPVAHSGICRTSLRRWPYDTQNCTLYFGSWMHTGEQVNFTFYKNLPIVMEDYQNGPGWRLMNVLNERMPGKYSCCPNSTYPMLKYTFMLKREAAGPAAIVVVPSIAIVTLTLTSLVLDIRDNTRLFMMCFSLFGHFIFLTEIGYDIPKHSADTPIILLFVRDSMIVTVAGVVVTLVLMSIRRRSVPPPAWLAAANRLVTSGPGKYVVFTEFDPCDTTEVKTLSDDGNASNLNEEKSRTATEWILFANLLNSVVFIVSLIVYLVLVISYIPRDN</sequence>
<reference evidence="10" key="2">
    <citation type="submission" date="2025-04" db="UniProtKB">
        <authorList>
            <consortium name="RefSeq"/>
        </authorList>
    </citation>
    <scope>IDENTIFICATION</scope>
</reference>
<reference evidence="8 9" key="1">
    <citation type="journal article" date="2015" name="Nat. Commun.">
        <title>Outbred genome sequencing and CRISPR/Cas9 gene editing in butterflies.</title>
        <authorList>
            <person name="Li X."/>
            <person name="Fan D."/>
            <person name="Zhang W."/>
            <person name="Liu G."/>
            <person name="Zhang L."/>
            <person name="Zhao L."/>
            <person name="Fang X."/>
            <person name="Chen L."/>
            <person name="Dong Y."/>
            <person name="Chen Y."/>
            <person name="Ding Y."/>
            <person name="Zhao R."/>
            <person name="Feng M."/>
            <person name="Zhu Y."/>
            <person name="Feng Y."/>
            <person name="Jiang X."/>
            <person name="Zhu D."/>
            <person name="Xiang H."/>
            <person name="Feng X."/>
            <person name="Li S."/>
            <person name="Wang J."/>
            <person name="Zhang G."/>
            <person name="Kronforst M.R."/>
            <person name="Wang W."/>
        </authorList>
    </citation>
    <scope>NUCLEOTIDE SEQUENCE [LARGE SCALE GENOMIC DNA]</scope>
    <source>
        <strain evidence="8">Ya'a_city_454_Px</strain>
        <tissue evidence="8">Whole body</tissue>
    </source>
</reference>
<dbReference type="GO" id="GO:0005230">
    <property type="term" value="F:extracellular ligand-gated monoatomic ion channel activity"/>
    <property type="evidence" value="ECO:0007669"/>
    <property type="project" value="InterPro"/>
</dbReference>
<dbReference type="InterPro" id="IPR006201">
    <property type="entry name" value="Neur_channel"/>
</dbReference>
<evidence type="ECO:0000313" key="10">
    <source>
        <dbReference type="RefSeq" id="XP_013167281.1"/>
    </source>
</evidence>
<evidence type="ECO:0000256" key="5">
    <source>
        <dbReference type="SAM" id="Phobius"/>
    </source>
</evidence>
<comment type="subcellular location">
    <subcellularLocation>
        <location evidence="1">Membrane</location>
        <topology evidence="1">Multi-pass membrane protein</topology>
    </subcellularLocation>
</comment>
<protein>
    <submittedName>
        <fullName evidence="8 10">Neuronal acetylcholine receptor subunit alpha-10</fullName>
    </submittedName>
</protein>
<dbReference type="EMBL" id="KQ459602">
    <property type="protein sequence ID" value="KPI93289.1"/>
    <property type="molecule type" value="Genomic_DNA"/>
</dbReference>
<feature type="transmembrane region" description="Helical" evidence="5">
    <location>
        <begin position="393"/>
        <end position="420"/>
    </location>
</feature>
<dbReference type="AlphaFoldDB" id="A0A194PKM9"/>
<dbReference type="KEGG" id="pxu:106117484"/>
<dbReference type="Pfam" id="PF02931">
    <property type="entry name" value="Neur_chan_LBD"/>
    <property type="match status" value="1"/>
</dbReference>
<feature type="chain" id="PRO_5044554334" evidence="6">
    <location>
        <begin position="22"/>
        <end position="424"/>
    </location>
</feature>
<evidence type="ECO:0000256" key="2">
    <source>
        <dbReference type="ARBA" id="ARBA00022692"/>
    </source>
</evidence>
<evidence type="ECO:0000256" key="3">
    <source>
        <dbReference type="ARBA" id="ARBA00022989"/>
    </source>
</evidence>
<accession>A0A194PKM9</accession>
<keyword evidence="4 5" id="KW-0472">Membrane</keyword>
<dbReference type="GO" id="GO:0004888">
    <property type="term" value="F:transmembrane signaling receptor activity"/>
    <property type="evidence" value="ECO:0007669"/>
    <property type="project" value="InterPro"/>
</dbReference>
<dbReference type="RefSeq" id="XP_013167281.1">
    <property type="nucleotide sequence ID" value="XM_013311827.1"/>
</dbReference>
<name>A0A194PKM9_PAPXU</name>
<evidence type="ECO:0000313" key="8">
    <source>
        <dbReference type="EMBL" id="KPI93289.1"/>
    </source>
</evidence>
<keyword evidence="8" id="KW-0675">Receptor</keyword>
<dbReference type="InterPro" id="IPR006202">
    <property type="entry name" value="Neur_chan_lig-bd"/>
</dbReference>
<feature type="transmembrane region" description="Helical" evidence="5">
    <location>
        <begin position="307"/>
        <end position="329"/>
    </location>
</feature>
<evidence type="ECO:0000256" key="6">
    <source>
        <dbReference type="SAM" id="SignalP"/>
    </source>
</evidence>
<dbReference type="InterPro" id="IPR036734">
    <property type="entry name" value="Neur_chan_lig-bd_sf"/>
</dbReference>
<dbReference type="GO" id="GO:0016020">
    <property type="term" value="C:membrane"/>
    <property type="evidence" value="ECO:0007669"/>
    <property type="project" value="UniProtKB-SubCell"/>
</dbReference>
<dbReference type="InterPro" id="IPR038050">
    <property type="entry name" value="Neuro_actylchol_rec"/>
</dbReference>
<keyword evidence="2 5" id="KW-0812">Transmembrane</keyword>
<dbReference type="CDD" id="cd18989">
    <property type="entry name" value="LGIC_ECD_cation"/>
    <property type="match status" value="1"/>
</dbReference>
<dbReference type="GeneID" id="106117484"/>
<evidence type="ECO:0000256" key="4">
    <source>
        <dbReference type="ARBA" id="ARBA00023136"/>
    </source>
</evidence>
<keyword evidence="3 5" id="KW-1133">Transmembrane helix</keyword>
<dbReference type="STRING" id="66420.A0A194PKM9"/>